<dbReference type="RefSeq" id="XP_060364769.1">
    <property type="nucleotide sequence ID" value="XM_060508283.1"/>
</dbReference>
<proteinExistence type="predicted"/>
<keyword evidence="2" id="KW-1185">Reference proteome</keyword>
<comment type="caution">
    <text evidence="1">The sequence shown here is derived from an EMBL/GenBank/DDBJ whole genome shotgun (WGS) entry which is preliminary data.</text>
</comment>
<sequence length="71" mass="7783">MLPRTVTFPSCTLSPRGPEIHKPRTDMDAQDGYVHVLPCSALNAGNFIIVPFHCLTISRSCLTSNSDKVPK</sequence>
<evidence type="ECO:0000313" key="1">
    <source>
        <dbReference type="EMBL" id="KAK1724714.1"/>
    </source>
</evidence>
<dbReference type="Proteomes" id="UP001244207">
    <property type="component" value="Unassembled WGS sequence"/>
</dbReference>
<organism evidence="1 2">
    <name type="scientific">Glomerella acutata</name>
    <name type="common">Colletotrichum acutatum</name>
    <dbReference type="NCBI Taxonomy" id="27357"/>
    <lineage>
        <taxon>Eukaryota</taxon>
        <taxon>Fungi</taxon>
        <taxon>Dikarya</taxon>
        <taxon>Ascomycota</taxon>
        <taxon>Pezizomycotina</taxon>
        <taxon>Sordariomycetes</taxon>
        <taxon>Hypocreomycetidae</taxon>
        <taxon>Glomerellales</taxon>
        <taxon>Glomerellaceae</taxon>
        <taxon>Colletotrichum</taxon>
        <taxon>Colletotrichum acutatum species complex</taxon>
    </lineage>
</organism>
<dbReference type="AlphaFoldDB" id="A0AAD8UMV3"/>
<evidence type="ECO:0000313" key="2">
    <source>
        <dbReference type="Proteomes" id="UP001244207"/>
    </source>
</evidence>
<dbReference type="EMBL" id="JAHMHS010000048">
    <property type="protein sequence ID" value="KAK1724714.1"/>
    <property type="molecule type" value="Genomic_DNA"/>
</dbReference>
<name>A0AAD8UMV3_GLOAC</name>
<reference evidence="1" key="1">
    <citation type="submission" date="2021-12" db="EMBL/GenBank/DDBJ databases">
        <title>Comparative genomics, transcriptomics and evolutionary studies reveal genomic signatures of adaptation to plant cell wall in hemibiotrophic fungi.</title>
        <authorList>
            <consortium name="DOE Joint Genome Institute"/>
            <person name="Baroncelli R."/>
            <person name="Diaz J.F."/>
            <person name="Benocci T."/>
            <person name="Peng M."/>
            <person name="Battaglia E."/>
            <person name="Haridas S."/>
            <person name="Andreopoulos W."/>
            <person name="Labutti K."/>
            <person name="Pangilinan J."/>
            <person name="Floch G.L."/>
            <person name="Makela M.R."/>
            <person name="Henrissat B."/>
            <person name="Grigoriev I.V."/>
            <person name="Crouch J.A."/>
            <person name="De Vries R.P."/>
            <person name="Sukno S.A."/>
            <person name="Thon M.R."/>
        </authorList>
    </citation>
    <scope>NUCLEOTIDE SEQUENCE</scope>
    <source>
        <strain evidence="1">CBS 112980</strain>
    </source>
</reference>
<accession>A0AAD8UMV3</accession>
<gene>
    <name evidence="1" type="ORF">BDZ83DRAFT_621679</name>
</gene>
<protein>
    <submittedName>
        <fullName evidence="1">Uncharacterized protein</fullName>
    </submittedName>
</protein>
<dbReference type="GeneID" id="85392182"/>